<feature type="compositionally biased region" description="Low complexity" evidence="2">
    <location>
        <begin position="268"/>
        <end position="287"/>
    </location>
</feature>
<comment type="caution">
    <text evidence="3">The sequence shown here is derived from an EMBL/GenBank/DDBJ whole genome shotgun (WGS) entry which is preliminary data.</text>
</comment>
<evidence type="ECO:0008006" key="5">
    <source>
        <dbReference type="Google" id="ProtNLM"/>
    </source>
</evidence>
<dbReference type="Proteomes" id="UP001165065">
    <property type="component" value="Unassembled WGS sequence"/>
</dbReference>
<evidence type="ECO:0000313" key="4">
    <source>
        <dbReference type="Proteomes" id="UP001165065"/>
    </source>
</evidence>
<evidence type="ECO:0000256" key="2">
    <source>
        <dbReference type="SAM" id="MobiDB-lite"/>
    </source>
</evidence>
<sequence length="345" mass="38383">MSSTAATQSDGYYIPPSYIESGDYKKKSVSQHAGSKGTNQSQLYGVVRFELPIKSVCTHCNYVIGKGTRFNAKKDNVGSYFSTKIYSFTFKCYECKGKLVMQTNPKDADYDFISGIRRKVQAFDTKEAGSLGYFDTNNLSQLKDKTADPMGRLERDERQKKLQVTANSRVSGLMSLSSRDYLEDYATNSALRRSYRSDRKVRQKRKIEGEKAGMAVPMVDERVDDIAAAKRTKFTGSERKCRADEKNRMKAVRSGGIFGGPRRGDQGKASSRTRVSKASASTTTSANKKTKKGKTKRIQEVNRYVPSMASKVSTKKKETETSKHCKNNLDPLASLADYGSSDSEG</sequence>
<keyword evidence="4" id="KW-1185">Reference proteome</keyword>
<dbReference type="GO" id="GO:0000398">
    <property type="term" value="P:mRNA splicing, via spliceosome"/>
    <property type="evidence" value="ECO:0007669"/>
    <property type="project" value="InterPro"/>
</dbReference>
<evidence type="ECO:0000313" key="3">
    <source>
        <dbReference type="EMBL" id="GMI23098.1"/>
    </source>
</evidence>
<dbReference type="InterPro" id="IPR007590">
    <property type="entry name" value="Saf4/Yju2"/>
</dbReference>
<reference evidence="4" key="1">
    <citation type="journal article" date="2023" name="Commun. Biol.">
        <title>Genome analysis of Parmales, the sister group of diatoms, reveals the evolutionary specialization of diatoms from phago-mixotrophs to photoautotrophs.</title>
        <authorList>
            <person name="Ban H."/>
            <person name="Sato S."/>
            <person name="Yoshikawa S."/>
            <person name="Yamada K."/>
            <person name="Nakamura Y."/>
            <person name="Ichinomiya M."/>
            <person name="Sato N."/>
            <person name="Blanc-Mathieu R."/>
            <person name="Endo H."/>
            <person name="Kuwata A."/>
            <person name="Ogata H."/>
        </authorList>
    </citation>
    <scope>NUCLEOTIDE SEQUENCE [LARGE SCALE GENOMIC DNA]</scope>
</reference>
<dbReference type="PANTHER" id="PTHR12111">
    <property type="entry name" value="SPLICING FACTOR YJU2"/>
    <property type="match status" value="1"/>
</dbReference>
<evidence type="ECO:0000256" key="1">
    <source>
        <dbReference type="ARBA" id="ARBA00005595"/>
    </source>
</evidence>
<feature type="region of interest" description="Disordered" evidence="2">
    <location>
        <begin position="253"/>
        <end position="345"/>
    </location>
</feature>
<accession>A0A9W7FXU4</accession>
<comment type="similarity">
    <text evidence="1">Belongs to the CWC16 family.</text>
</comment>
<gene>
    <name evidence="3" type="ORF">TrCOL_g1407</name>
</gene>
<organism evidence="3 4">
    <name type="scientific">Triparma columacea</name>
    <dbReference type="NCBI Taxonomy" id="722753"/>
    <lineage>
        <taxon>Eukaryota</taxon>
        <taxon>Sar</taxon>
        <taxon>Stramenopiles</taxon>
        <taxon>Ochrophyta</taxon>
        <taxon>Bolidophyceae</taxon>
        <taxon>Parmales</taxon>
        <taxon>Triparmaceae</taxon>
        <taxon>Triparma</taxon>
    </lineage>
</organism>
<dbReference type="EMBL" id="BRYA01000560">
    <property type="protein sequence ID" value="GMI23098.1"/>
    <property type="molecule type" value="Genomic_DNA"/>
</dbReference>
<dbReference type="Pfam" id="PF04502">
    <property type="entry name" value="Saf4_Yju2"/>
    <property type="match status" value="1"/>
</dbReference>
<proteinExistence type="inferred from homology"/>
<dbReference type="GO" id="GO:0005684">
    <property type="term" value="C:U2-type spliceosomal complex"/>
    <property type="evidence" value="ECO:0007669"/>
    <property type="project" value="TreeGrafter"/>
</dbReference>
<dbReference type="GO" id="GO:0071014">
    <property type="term" value="C:post-mRNA release spliceosomal complex"/>
    <property type="evidence" value="ECO:0007669"/>
    <property type="project" value="TreeGrafter"/>
</dbReference>
<dbReference type="PANTHER" id="PTHR12111:SF2">
    <property type="entry name" value="SPLICING FACTOR YJU2B-RELATED"/>
    <property type="match status" value="1"/>
</dbReference>
<dbReference type="OrthoDB" id="360327at2759"/>
<protein>
    <recommendedName>
        <fullName evidence="5">Coiled-coil domain-containing protein 130</fullName>
    </recommendedName>
</protein>
<name>A0A9W7FXU4_9STRA</name>
<dbReference type="AlphaFoldDB" id="A0A9W7FXU4"/>